<feature type="transmembrane region" description="Helical" evidence="9">
    <location>
        <begin position="228"/>
        <end position="248"/>
    </location>
</feature>
<feature type="transmembrane region" description="Helical" evidence="9">
    <location>
        <begin position="178"/>
        <end position="196"/>
    </location>
</feature>
<dbReference type="GO" id="GO:0010041">
    <property type="term" value="P:response to iron(III) ion"/>
    <property type="evidence" value="ECO:0007669"/>
    <property type="project" value="TreeGrafter"/>
</dbReference>
<feature type="transmembrane region" description="Helical" evidence="9">
    <location>
        <begin position="431"/>
        <end position="452"/>
    </location>
</feature>
<feature type="transmembrane region" description="Helical" evidence="9">
    <location>
        <begin position="129"/>
        <end position="148"/>
    </location>
</feature>
<proteinExistence type="predicted"/>
<keyword evidence="5 9" id="KW-0812">Transmembrane</keyword>
<dbReference type="PANTHER" id="PTHR33908">
    <property type="entry name" value="MANNOSYLTRANSFERASE YKCB-RELATED"/>
    <property type="match status" value="1"/>
</dbReference>
<evidence type="ECO:0000256" key="4">
    <source>
        <dbReference type="ARBA" id="ARBA00022679"/>
    </source>
</evidence>
<feature type="transmembrane region" description="Helical" evidence="9">
    <location>
        <begin position="343"/>
        <end position="364"/>
    </location>
</feature>
<keyword evidence="13" id="KW-1185">Reference proteome</keyword>
<evidence type="ECO:0000256" key="1">
    <source>
        <dbReference type="ARBA" id="ARBA00004651"/>
    </source>
</evidence>
<feature type="domain" description="Putative mannosyltransferase YkcA/B-like C-terminal" evidence="11">
    <location>
        <begin position="569"/>
        <end position="662"/>
    </location>
</feature>
<keyword evidence="7 9" id="KW-0472">Membrane</keyword>
<comment type="subcellular location">
    <subcellularLocation>
        <location evidence="1">Cell membrane</location>
        <topology evidence="1">Multi-pass membrane protein</topology>
    </subcellularLocation>
</comment>
<protein>
    <submittedName>
        <fullName evidence="12">4-amino-4-deoxy-L-arabinose transferase-like glycosyltransferase</fullName>
    </submittedName>
</protein>
<feature type="compositionally biased region" description="Low complexity" evidence="8">
    <location>
        <begin position="533"/>
        <end position="551"/>
    </location>
</feature>
<evidence type="ECO:0000313" key="12">
    <source>
        <dbReference type="EMBL" id="MBA9001557.1"/>
    </source>
</evidence>
<comment type="caution">
    <text evidence="12">The sequence shown here is derived from an EMBL/GenBank/DDBJ whole genome shotgun (WGS) entry which is preliminary data.</text>
</comment>
<evidence type="ECO:0000259" key="11">
    <source>
        <dbReference type="Pfam" id="PF24878"/>
    </source>
</evidence>
<evidence type="ECO:0000313" key="13">
    <source>
        <dbReference type="Proteomes" id="UP000539313"/>
    </source>
</evidence>
<keyword evidence="4 12" id="KW-0808">Transferase</keyword>
<evidence type="ECO:0000256" key="2">
    <source>
        <dbReference type="ARBA" id="ARBA00022475"/>
    </source>
</evidence>
<feature type="region of interest" description="Disordered" evidence="8">
    <location>
        <begin position="526"/>
        <end position="560"/>
    </location>
</feature>
<dbReference type="EMBL" id="JACJII010000001">
    <property type="protein sequence ID" value="MBA9001557.1"/>
    <property type="molecule type" value="Genomic_DNA"/>
</dbReference>
<accession>A0A7W3MTD9</accession>
<dbReference type="GO" id="GO:0016763">
    <property type="term" value="F:pentosyltransferase activity"/>
    <property type="evidence" value="ECO:0007669"/>
    <property type="project" value="TreeGrafter"/>
</dbReference>
<feature type="transmembrane region" description="Helical" evidence="9">
    <location>
        <begin position="20"/>
        <end position="40"/>
    </location>
</feature>
<evidence type="ECO:0000256" key="8">
    <source>
        <dbReference type="SAM" id="MobiDB-lite"/>
    </source>
</evidence>
<feature type="transmembrane region" description="Helical" evidence="9">
    <location>
        <begin position="457"/>
        <end position="476"/>
    </location>
</feature>
<evidence type="ECO:0000256" key="3">
    <source>
        <dbReference type="ARBA" id="ARBA00022676"/>
    </source>
</evidence>
<reference evidence="12 13" key="1">
    <citation type="submission" date="2020-08" db="EMBL/GenBank/DDBJ databases">
        <title>Sequencing the genomes of 1000 actinobacteria strains.</title>
        <authorList>
            <person name="Klenk H.-P."/>
        </authorList>
    </citation>
    <scope>NUCLEOTIDE SEQUENCE [LARGE SCALE GENOMIC DNA]</scope>
    <source>
        <strain evidence="12 13">DSM 45823</strain>
    </source>
</reference>
<organism evidence="12 13">
    <name type="scientific">Thermomonospora cellulosilytica</name>
    <dbReference type="NCBI Taxonomy" id="1411118"/>
    <lineage>
        <taxon>Bacteria</taxon>
        <taxon>Bacillati</taxon>
        <taxon>Actinomycetota</taxon>
        <taxon>Actinomycetes</taxon>
        <taxon>Streptosporangiales</taxon>
        <taxon>Thermomonosporaceae</taxon>
        <taxon>Thermomonospora</taxon>
    </lineage>
</organism>
<evidence type="ECO:0000256" key="5">
    <source>
        <dbReference type="ARBA" id="ARBA00022692"/>
    </source>
</evidence>
<keyword evidence="6 9" id="KW-1133">Transmembrane helix</keyword>
<dbReference type="InterPro" id="IPR038731">
    <property type="entry name" value="RgtA/B/C-like"/>
</dbReference>
<evidence type="ECO:0000256" key="6">
    <source>
        <dbReference type="ARBA" id="ARBA00022989"/>
    </source>
</evidence>
<gene>
    <name evidence="12" type="ORF">HNR21_000439</name>
</gene>
<feature type="transmembrane region" description="Helical" evidence="9">
    <location>
        <begin position="97"/>
        <end position="117"/>
    </location>
</feature>
<dbReference type="AlphaFoldDB" id="A0A7W3MTD9"/>
<dbReference type="RefSeq" id="WP_220500009.1">
    <property type="nucleotide sequence ID" value="NZ_JACJII010000001.1"/>
</dbReference>
<dbReference type="Proteomes" id="UP000539313">
    <property type="component" value="Unassembled WGS sequence"/>
</dbReference>
<dbReference type="GO" id="GO:0009103">
    <property type="term" value="P:lipopolysaccharide biosynthetic process"/>
    <property type="evidence" value="ECO:0007669"/>
    <property type="project" value="UniProtKB-ARBA"/>
</dbReference>
<dbReference type="GO" id="GO:0005886">
    <property type="term" value="C:plasma membrane"/>
    <property type="evidence" value="ECO:0007669"/>
    <property type="project" value="UniProtKB-SubCell"/>
</dbReference>
<name>A0A7W3MTD9_9ACTN</name>
<evidence type="ECO:0000256" key="9">
    <source>
        <dbReference type="SAM" id="Phobius"/>
    </source>
</evidence>
<evidence type="ECO:0000259" key="10">
    <source>
        <dbReference type="Pfam" id="PF13231"/>
    </source>
</evidence>
<feature type="transmembrane region" description="Helical" evidence="9">
    <location>
        <begin position="202"/>
        <end position="221"/>
    </location>
</feature>
<feature type="domain" description="Glycosyltransferase RgtA/B/C/D-like" evidence="10">
    <location>
        <begin position="79"/>
        <end position="241"/>
    </location>
</feature>
<feature type="transmembrane region" description="Helical" evidence="9">
    <location>
        <begin position="376"/>
        <end position="393"/>
    </location>
</feature>
<feature type="transmembrane region" description="Helical" evidence="9">
    <location>
        <begin position="405"/>
        <end position="425"/>
    </location>
</feature>
<keyword evidence="2" id="KW-1003">Cell membrane</keyword>
<dbReference type="PANTHER" id="PTHR33908:SF3">
    <property type="entry name" value="UNDECAPRENYL PHOSPHATE-ALPHA-4-AMINO-4-DEOXY-L-ARABINOSE ARABINOSYL TRANSFERASE"/>
    <property type="match status" value="1"/>
</dbReference>
<dbReference type="Pfam" id="PF13231">
    <property type="entry name" value="PMT_2"/>
    <property type="match status" value="1"/>
</dbReference>
<feature type="transmembrane region" description="Helical" evidence="9">
    <location>
        <begin position="311"/>
        <end position="331"/>
    </location>
</feature>
<keyword evidence="3" id="KW-0328">Glycosyltransferase</keyword>
<dbReference type="InterPro" id="IPR056785">
    <property type="entry name" value="YkcA/B-like_C"/>
</dbReference>
<evidence type="ECO:0000256" key="7">
    <source>
        <dbReference type="ARBA" id="ARBA00023136"/>
    </source>
</evidence>
<sequence length="696" mass="71432">MSPQQTAAPPPAGERARRAWAPRAALGAILLLATALYGWALGSLGRGNDYYSAAVKSMGLSWTNFLFGAFDPAGVVTVDKPPAGLWPQVIAAKVFGLHGWALLLPQVAEGVLAVLVLHRTVRRWAGERAALIAALVLTLTPITVAITRSNNLDTPLLLLLVCAAYAFTRAVQAATGRAATWWLCGAAFLIGCGFVTKMLAAWIVLPAFALAWLAGAGGPWLGRVWRLLAAGAVLAVSSLWWVVLVALWPGDRPYIGGSTDGGAWDLVIGYNGLGRIFGQGGGRGGGGGGPGGFGGETGPLRMFNDLVAGQISWLLPVSAVAIVVAVVLAVLRRRGRLPAGSTLPAHGWVLWSLWLLVCAAVFSMQEGIFHEYYTTQMAPAIGALCGGLVTALVRAHRAGIRWAPWAGAFAVAVTAGWAVVVIRRVPDWHGWLVWPVLGLGAVAVALLVAGFWRPGRLLRVGAVVGLAAVLTAPGTWSVLESASSEGAGGAAIPTAGPSEGGGGPVIRRLPGNGVPGGMRQGPVRVIRPGGPAPQGANGGAPQPGAPPRIRVGGPGGDGGALSAESRRILDYAVRNSGSARIKLAVEGGARGVSSFILNTDHTVIGMGGFSGGDDAPSVRQLRQWVADGELRYVLGGGMGVMRGPFDDGDNPAAQRSAWIRQNCKQVPASAYGGTAAQSDADGPGGAGTLYDCRGGA</sequence>
<dbReference type="InterPro" id="IPR050297">
    <property type="entry name" value="LipidA_mod_glycosyltrf_83"/>
</dbReference>
<feature type="transmembrane region" description="Helical" evidence="9">
    <location>
        <begin position="154"/>
        <end position="171"/>
    </location>
</feature>
<dbReference type="Pfam" id="PF24878">
    <property type="entry name" value="YkcB_C"/>
    <property type="match status" value="1"/>
</dbReference>